<feature type="chain" id="PRO_5046330920" description="Energy transducer TonB" evidence="1">
    <location>
        <begin position="25"/>
        <end position="155"/>
    </location>
</feature>
<keyword evidence="3" id="KW-1185">Reference proteome</keyword>
<reference evidence="2 3" key="1">
    <citation type="submission" date="2023-10" db="EMBL/GenBank/DDBJ databases">
        <title>Bacteria for the degradation of biodegradable plastic PBAT(Polybutylene adipate terephthalate).</title>
        <authorList>
            <person name="Weon H.-Y."/>
            <person name="Yeon J."/>
        </authorList>
    </citation>
    <scope>NUCLEOTIDE SEQUENCE [LARGE SCALE GENOMIC DNA]</scope>
    <source>
        <strain evidence="2 3">SBD 7-3</strain>
    </source>
</reference>
<sequence>MKSIQPTHAVAALAALVVAFSAQAQNAFMSEPVQVAAVKPSQAADAKTYRQDGARHLYDAYPDRIYRGKLPPLLHAVAVVETVIDGQGQVVEVNMIREPSHAPDVTAAVREMIKRAQPLPVPARISGGVRYLDVWLMDGSGRFQLDTLTEGQRRE</sequence>
<keyword evidence="1" id="KW-0732">Signal</keyword>
<dbReference type="EMBL" id="CP136336">
    <property type="protein sequence ID" value="WOB07454.1"/>
    <property type="molecule type" value="Genomic_DNA"/>
</dbReference>
<gene>
    <name evidence="2" type="ORF">RXV79_21385</name>
</gene>
<proteinExistence type="predicted"/>
<evidence type="ECO:0000313" key="2">
    <source>
        <dbReference type="EMBL" id="WOB07454.1"/>
    </source>
</evidence>
<dbReference type="Gene3D" id="3.30.1150.10">
    <property type="match status" value="1"/>
</dbReference>
<protein>
    <recommendedName>
        <fullName evidence="4">Energy transducer TonB</fullName>
    </recommendedName>
</protein>
<dbReference type="RefSeq" id="WP_316700120.1">
    <property type="nucleotide sequence ID" value="NZ_CP136336.1"/>
</dbReference>
<name>A0ABZ0CY96_9BURK</name>
<accession>A0ABZ0CY96</accession>
<dbReference type="Proteomes" id="UP001303946">
    <property type="component" value="Chromosome"/>
</dbReference>
<organism evidence="2 3">
    <name type="scientific">Piscinibacter gummiphilus</name>
    <dbReference type="NCBI Taxonomy" id="946333"/>
    <lineage>
        <taxon>Bacteria</taxon>
        <taxon>Pseudomonadati</taxon>
        <taxon>Pseudomonadota</taxon>
        <taxon>Betaproteobacteria</taxon>
        <taxon>Burkholderiales</taxon>
        <taxon>Sphaerotilaceae</taxon>
        <taxon>Piscinibacter</taxon>
    </lineage>
</organism>
<dbReference type="SUPFAM" id="SSF74653">
    <property type="entry name" value="TolA/TonB C-terminal domain"/>
    <property type="match status" value="1"/>
</dbReference>
<feature type="signal peptide" evidence="1">
    <location>
        <begin position="1"/>
        <end position="24"/>
    </location>
</feature>
<evidence type="ECO:0000313" key="3">
    <source>
        <dbReference type="Proteomes" id="UP001303946"/>
    </source>
</evidence>
<evidence type="ECO:0000256" key="1">
    <source>
        <dbReference type="SAM" id="SignalP"/>
    </source>
</evidence>
<evidence type="ECO:0008006" key="4">
    <source>
        <dbReference type="Google" id="ProtNLM"/>
    </source>
</evidence>